<keyword evidence="15" id="KW-1185">Reference proteome</keyword>
<feature type="domain" description="C2H2-type" evidence="12">
    <location>
        <begin position="989"/>
        <end position="1016"/>
    </location>
</feature>
<dbReference type="SUPFAM" id="SSF109640">
    <property type="entry name" value="KRAB domain (Kruppel-associated box)"/>
    <property type="match status" value="2"/>
</dbReference>
<feature type="compositionally biased region" description="Basic and acidic residues" evidence="11">
    <location>
        <begin position="268"/>
        <end position="284"/>
    </location>
</feature>
<dbReference type="InterPro" id="IPR038269">
    <property type="entry name" value="SCAN_sf"/>
</dbReference>
<feature type="domain" description="C2H2-type" evidence="12">
    <location>
        <begin position="303"/>
        <end position="330"/>
    </location>
</feature>
<dbReference type="PROSITE" id="PS50157">
    <property type="entry name" value="ZINC_FINGER_C2H2_2"/>
    <property type="match status" value="13"/>
</dbReference>
<dbReference type="InterPro" id="IPR013087">
    <property type="entry name" value="Znf_C2H2_type"/>
</dbReference>
<dbReference type="Pfam" id="PF02023">
    <property type="entry name" value="SCAN"/>
    <property type="match status" value="1"/>
</dbReference>
<evidence type="ECO:0000259" key="14">
    <source>
        <dbReference type="PROSITE" id="PS50805"/>
    </source>
</evidence>
<feature type="domain" description="C2H2-type" evidence="12">
    <location>
        <begin position="1045"/>
        <end position="1072"/>
    </location>
</feature>
<dbReference type="PROSITE" id="PS00028">
    <property type="entry name" value="ZINC_FINGER_C2H2_1"/>
    <property type="match status" value="13"/>
</dbReference>
<feature type="domain" description="C2H2-type" evidence="12">
    <location>
        <begin position="1017"/>
        <end position="1044"/>
    </location>
</feature>
<protein>
    <submittedName>
        <fullName evidence="16">Zinc finger protein 205</fullName>
    </submittedName>
</protein>
<feature type="domain" description="KRAB" evidence="14">
    <location>
        <begin position="124"/>
        <end position="193"/>
    </location>
</feature>
<keyword evidence="6" id="KW-0238">DNA-binding</keyword>
<dbReference type="PANTHER" id="PTHR14196">
    <property type="entry name" value="ODD-SKIPPED - RELATED"/>
    <property type="match status" value="1"/>
</dbReference>
<feature type="domain" description="C2H2-type" evidence="12">
    <location>
        <begin position="331"/>
        <end position="358"/>
    </location>
</feature>
<accession>A0ABM1U3A1</accession>
<feature type="region of interest" description="Disordered" evidence="11">
    <location>
        <begin position="1"/>
        <end position="63"/>
    </location>
</feature>
<feature type="compositionally biased region" description="Basic and acidic residues" evidence="11">
    <location>
        <begin position="47"/>
        <end position="63"/>
    </location>
</feature>
<dbReference type="PROSITE" id="PS50804">
    <property type="entry name" value="SCAN_BOX"/>
    <property type="match status" value="1"/>
</dbReference>
<dbReference type="SMART" id="SM00431">
    <property type="entry name" value="SCAN"/>
    <property type="match status" value="1"/>
</dbReference>
<dbReference type="SMART" id="SM00349">
    <property type="entry name" value="KRAB"/>
    <property type="match status" value="2"/>
</dbReference>
<name>A0ABM1U3A1_MICOH</name>
<evidence type="ECO:0000256" key="5">
    <source>
        <dbReference type="ARBA" id="ARBA00023015"/>
    </source>
</evidence>
<dbReference type="RefSeq" id="XP_026636463.1">
    <property type="nucleotide sequence ID" value="XM_026780662.1"/>
</dbReference>
<dbReference type="Gene3D" id="6.10.140.140">
    <property type="match status" value="2"/>
</dbReference>
<evidence type="ECO:0000256" key="8">
    <source>
        <dbReference type="ARBA" id="ARBA00023242"/>
    </source>
</evidence>
<evidence type="ECO:0000259" key="13">
    <source>
        <dbReference type="PROSITE" id="PS50804"/>
    </source>
</evidence>
<feature type="domain" description="C2H2-type" evidence="12">
    <location>
        <begin position="499"/>
        <end position="526"/>
    </location>
</feature>
<feature type="domain" description="C2H2-type" evidence="12">
    <location>
        <begin position="443"/>
        <end position="470"/>
    </location>
</feature>
<evidence type="ECO:0000256" key="7">
    <source>
        <dbReference type="ARBA" id="ARBA00023163"/>
    </source>
</evidence>
<dbReference type="SUPFAM" id="SSF57667">
    <property type="entry name" value="beta-beta-alpha zinc fingers"/>
    <property type="match status" value="8"/>
</dbReference>
<feature type="domain" description="C2H2-type" evidence="12">
    <location>
        <begin position="1073"/>
        <end position="1100"/>
    </location>
</feature>
<evidence type="ECO:0000256" key="10">
    <source>
        <dbReference type="PROSITE-ProRule" id="PRU00187"/>
    </source>
</evidence>
<dbReference type="CDD" id="cd07765">
    <property type="entry name" value="KRAB_A-box"/>
    <property type="match status" value="2"/>
</dbReference>
<feature type="domain" description="C2H2-type" evidence="12">
    <location>
        <begin position="471"/>
        <end position="498"/>
    </location>
</feature>
<feature type="domain" description="KRAB" evidence="14">
    <location>
        <begin position="874"/>
        <end position="950"/>
    </location>
</feature>
<evidence type="ECO:0000256" key="6">
    <source>
        <dbReference type="ARBA" id="ARBA00023125"/>
    </source>
</evidence>
<comment type="subcellular location">
    <subcellularLocation>
        <location evidence="10">Nucleus</location>
    </subcellularLocation>
</comment>
<keyword evidence="5" id="KW-0805">Transcription regulation</keyword>
<feature type="domain" description="SCAN box" evidence="13">
    <location>
        <begin position="711"/>
        <end position="792"/>
    </location>
</feature>
<dbReference type="Gene3D" id="1.10.4020.10">
    <property type="entry name" value="DNA breaking-rejoining enzymes"/>
    <property type="match status" value="1"/>
</dbReference>
<dbReference type="Pfam" id="PF13465">
    <property type="entry name" value="zf-H2C2_2"/>
    <property type="match status" value="1"/>
</dbReference>
<keyword evidence="7" id="KW-0804">Transcription</keyword>
<feature type="domain" description="C2H2-type" evidence="12">
    <location>
        <begin position="415"/>
        <end position="442"/>
    </location>
</feature>
<dbReference type="SUPFAM" id="SSF47353">
    <property type="entry name" value="Retrovirus capsid dimerization domain-like"/>
    <property type="match status" value="1"/>
</dbReference>
<dbReference type="SMART" id="SM00355">
    <property type="entry name" value="ZnF_C2H2"/>
    <property type="match status" value="13"/>
</dbReference>
<feature type="domain" description="C2H2-type" evidence="12">
    <location>
        <begin position="359"/>
        <end position="386"/>
    </location>
</feature>
<dbReference type="InterPro" id="IPR003309">
    <property type="entry name" value="SCAN_dom"/>
</dbReference>
<dbReference type="Proteomes" id="UP000694915">
    <property type="component" value="Chromosome 7"/>
</dbReference>
<keyword evidence="3 9" id="KW-0863">Zinc-finger</keyword>
<keyword evidence="8 10" id="KW-0539">Nucleus</keyword>
<keyword evidence="2" id="KW-0677">Repeat</keyword>
<keyword evidence="1" id="KW-0479">Metal-binding</keyword>
<feature type="compositionally biased region" description="Basic and acidic residues" evidence="11">
    <location>
        <begin position="246"/>
        <end position="255"/>
    </location>
</feature>
<feature type="domain" description="C2H2-type" evidence="12">
    <location>
        <begin position="1101"/>
        <end position="1128"/>
    </location>
</feature>
<dbReference type="InterPro" id="IPR050717">
    <property type="entry name" value="C2H2-ZF_Transcription_Reg"/>
</dbReference>
<keyword evidence="4" id="KW-0862">Zinc</keyword>
<proteinExistence type="predicted"/>
<evidence type="ECO:0000259" key="12">
    <source>
        <dbReference type="PROSITE" id="PS50157"/>
    </source>
</evidence>
<dbReference type="InterPro" id="IPR036051">
    <property type="entry name" value="KRAB_dom_sf"/>
</dbReference>
<dbReference type="GeneID" id="102000406"/>
<feature type="region of interest" description="Disordered" evidence="11">
    <location>
        <begin position="246"/>
        <end position="297"/>
    </location>
</feature>
<evidence type="ECO:0000256" key="3">
    <source>
        <dbReference type="ARBA" id="ARBA00022771"/>
    </source>
</evidence>
<feature type="region of interest" description="Disordered" evidence="11">
    <location>
        <begin position="794"/>
        <end position="830"/>
    </location>
</feature>
<sequence length="1130" mass="124291">MPTDSKSILAAESEERTHAVPGHGQCCGDMLSGQEETVPLGTSQESTHVKAEPEEPHPEGASLEDRALGTQGWMPQSPGSKEKALFLPSGVLPLPWIPILCRAGRTREQQVAAALLTAWSQMPVTFEDVALYLSREEWGRLDHTHQRFYRDALQEKIGLALGFPFSRPFWVPQVQGKGEVASSSRPTGAEERRGLGSGAVEMGKLVPTLAMATLGDEKPLRTRARWAPGEEPRCGQQVASGLDAKMTRDAGEARQPKPSPPNTYPLKTPKDGGPEKPSEEEKGVLESGEEGLVPEGETGKKMYTCTQCGKGFSWHSHLVTHRRTHTGEKPYTCTDCGKRFGRSSHLIQHQIIHTGEKPYTCPSCWKSFSHHSTLIQHQRIHTGEKPYVCDHCAKRFTRRSDLVTHQGTHTGAKPHKCPICGKCFTQSSALVTHQRTHTGIKPYPCPECGKCFSQRSNLIAHNRTHTGEKPYHCLDCGKSFSHSSHLTAHQRTHRGVRPYSCPLCGKSFSRRSNLHRHEKIHTTGPKALALLMLGAAAAAGALPRSPRGLPAPGAGGNLRAPGGSGRCALGAGLERPGARSGSCGFGARGAGRRERAPLGSAAAGGPLLSGFPSLSPGCWDRPLFPRPAERPWHMCPDAGPAVTESPSGRLKGSALEPQARVDLGQGMASFRELQDRAPGEEEGLLIVKVEDCSWEQEPAQQVDSEDSEACRQRFRQFCYQDVAGPQEAFSQLWKLCCHWLRPELHSKEQILELLVLEQFLAVLPGDIQAQVQRRHLGSGKEAVALVEDIQNQSLKAGPQDEPSEVEPKATGQALQTPQPPQKQLPATQVRHSHAELPVLKEGQTGERMDVSFASAVPLPGRPQLSHISPFQKPVASGDIPFYFSREEWRSLDPAQRDLFWDIKRENSRKAALGLGSKSQNKRSPEEAVTMSEQTNCEVTMSCNPEEADTEVWETKNPPRTAVGPLVMAHRGRPPTRRRQFRDLVTEKPHSCGQCGKRFRWGSDLARHQRTHTGEKPHKCPECDKSFRSSSDLVRHQGVHTGEKPFSCSECGKSFSRSAYLADHQRIHTGEKPFGCSECGKSFSLRSYLLDHQRVHTGERPFGCGECDKSFKQRAHLIAHQSLHSKTDLLG</sequence>
<evidence type="ECO:0000256" key="1">
    <source>
        <dbReference type="ARBA" id="ARBA00022723"/>
    </source>
</evidence>
<gene>
    <name evidence="16" type="primary">Znf205</name>
</gene>
<evidence type="ECO:0000256" key="2">
    <source>
        <dbReference type="ARBA" id="ARBA00022737"/>
    </source>
</evidence>
<dbReference type="InterPro" id="IPR036236">
    <property type="entry name" value="Znf_C2H2_sf"/>
</dbReference>
<evidence type="ECO:0000256" key="9">
    <source>
        <dbReference type="PROSITE-ProRule" id="PRU00042"/>
    </source>
</evidence>
<dbReference type="PROSITE" id="PS50805">
    <property type="entry name" value="KRAB"/>
    <property type="match status" value="2"/>
</dbReference>
<evidence type="ECO:0000313" key="16">
    <source>
        <dbReference type="RefSeq" id="XP_026636463.1"/>
    </source>
</evidence>
<evidence type="ECO:0000256" key="4">
    <source>
        <dbReference type="ARBA" id="ARBA00022833"/>
    </source>
</evidence>
<dbReference type="Pfam" id="PF00096">
    <property type="entry name" value="zf-C2H2"/>
    <property type="match status" value="11"/>
</dbReference>
<feature type="domain" description="C2H2-type" evidence="12">
    <location>
        <begin position="387"/>
        <end position="414"/>
    </location>
</feature>
<reference evidence="16" key="1">
    <citation type="submission" date="2025-08" db="UniProtKB">
        <authorList>
            <consortium name="RefSeq"/>
        </authorList>
    </citation>
    <scope>IDENTIFICATION</scope>
</reference>
<feature type="region of interest" description="Disordered" evidence="11">
    <location>
        <begin position="944"/>
        <end position="974"/>
    </location>
</feature>
<evidence type="ECO:0000313" key="15">
    <source>
        <dbReference type="Proteomes" id="UP000694915"/>
    </source>
</evidence>
<organism evidence="15 16">
    <name type="scientific">Microtus ochrogaster</name>
    <name type="common">Prairie vole</name>
    <dbReference type="NCBI Taxonomy" id="79684"/>
    <lineage>
        <taxon>Eukaryota</taxon>
        <taxon>Metazoa</taxon>
        <taxon>Chordata</taxon>
        <taxon>Craniata</taxon>
        <taxon>Vertebrata</taxon>
        <taxon>Euteleostomi</taxon>
        <taxon>Mammalia</taxon>
        <taxon>Eutheria</taxon>
        <taxon>Euarchontoglires</taxon>
        <taxon>Glires</taxon>
        <taxon>Rodentia</taxon>
        <taxon>Myomorpha</taxon>
        <taxon>Muroidea</taxon>
        <taxon>Cricetidae</taxon>
        <taxon>Arvicolinae</taxon>
        <taxon>Microtus</taxon>
    </lineage>
</organism>
<dbReference type="InterPro" id="IPR001909">
    <property type="entry name" value="KRAB"/>
</dbReference>
<dbReference type="PANTHER" id="PTHR14196:SF12">
    <property type="entry name" value="ZINC FINGER PROTEIN 208-LIKE"/>
    <property type="match status" value="1"/>
</dbReference>
<dbReference type="Gene3D" id="3.30.160.60">
    <property type="entry name" value="Classic Zinc Finger"/>
    <property type="match status" value="13"/>
</dbReference>
<dbReference type="CDD" id="cd07936">
    <property type="entry name" value="SCAN"/>
    <property type="match status" value="1"/>
</dbReference>
<dbReference type="Pfam" id="PF01352">
    <property type="entry name" value="KRAB"/>
    <property type="match status" value="2"/>
</dbReference>
<evidence type="ECO:0000256" key="11">
    <source>
        <dbReference type="SAM" id="MobiDB-lite"/>
    </source>
</evidence>